<evidence type="ECO:0000256" key="13">
    <source>
        <dbReference type="ARBA" id="ARBA00022777"/>
    </source>
</evidence>
<keyword evidence="11" id="KW-0430">Lectin</keyword>
<keyword evidence="15 23" id="KW-1133">Transmembrane helix</keyword>
<evidence type="ECO:0000256" key="1">
    <source>
        <dbReference type="ARBA" id="ARBA00004251"/>
    </source>
</evidence>
<sequence>MKTNSSSMAFGQANLQLDGSAKIHHNGLLQLTNVSTDQVGHAFYSLPLKFNTTSSSGLTQSLSFSTNFIFAMIPLVPNVKGPGMAFTICPSSRDFTNALAHPLLGLFNNSNNGLPTNHILAIELDTVKNHDVGDIDNNHVGIDVNGLKSVESATAMYFSNTDGKNISLELMSGNLMQLWIDYDEAEKLLNVTLAPTRIPKPNWPLLSKHIDLSKFLLEYMYVGFSAATGSLAPSDHYILGWSFNKSGQSQSLDVSKLPPLPQKGKAKEKTGLLILISLIALALVLITITGAAYIIRRKKYEEIREDWEREYGPHRFTYKSLYKATKGFSDKELLGAGGFGKVYRGKLPSSNIQFAVKKVSHDSQQGMKEFVAEIISIGRLRHRNLVQLLGYCRRKGELLLVYDYMPNESLDKFLYKNEKLNLNWFQRFRIIRGVASSLLYLHEEWEQVVLHRDVKASNVLLDAELNGRLGDFGLAKLYDHDTNPETTHLVGTVGYLAPELTRTGRATTCTDVYAFGAFMLEVACGRRPIELQGLPETEILVDCVFECWRKGAILDVCDPRLEGNYVKEEMELVLKLGLFCSHSMPAARPSMRQVMQFLDGDADLPELPNDNACFGTTNEAPEYLLSVPSSSSKGNAPSMFSTDSILRTGR</sequence>
<dbReference type="SUPFAM" id="SSF49899">
    <property type="entry name" value="Concanavalin A-like lectins/glucanases"/>
    <property type="match status" value="1"/>
</dbReference>
<dbReference type="SMART" id="SM00220">
    <property type="entry name" value="S_TKc"/>
    <property type="match status" value="1"/>
</dbReference>
<evidence type="ECO:0000256" key="17">
    <source>
        <dbReference type="ARBA" id="ARBA00023170"/>
    </source>
</evidence>
<evidence type="ECO:0000256" key="12">
    <source>
        <dbReference type="ARBA" id="ARBA00022741"/>
    </source>
</evidence>
<dbReference type="InterPro" id="IPR000719">
    <property type="entry name" value="Prot_kinase_dom"/>
</dbReference>
<dbReference type="GO" id="GO:0005524">
    <property type="term" value="F:ATP binding"/>
    <property type="evidence" value="ECO:0007669"/>
    <property type="project" value="UniProtKB-UniRule"/>
</dbReference>
<keyword evidence="17" id="KW-0675">Receptor</keyword>
<evidence type="ECO:0000256" key="3">
    <source>
        <dbReference type="ARBA" id="ARBA00008536"/>
    </source>
</evidence>
<keyword evidence="12 21" id="KW-0547">Nucleotide-binding</keyword>
<evidence type="ECO:0000256" key="22">
    <source>
        <dbReference type="SAM" id="MobiDB-lite"/>
    </source>
</evidence>
<keyword evidence="18" id="KW-0325">Glycoprotein</keyword>
<comment type="similarity">
    <text evidence="4">In the C-terminal section; belongs to the protein kinase superfamily. Ser/Thr protein kinase family.</text>
</comment>
<evidence type="ECO:0000256" key="19">
    <source>
        <dbReference type="ARBA" id="ARBA00047899"/>
    </source>
</evidence>
<dbReference type="AlphaFoldDB" id="A0A2N9ITX1"/>
<comment type="subcellular location">
    <subcellularLocation>
        <location evidence="1">Cell membrane</location>
        <topology evidence="1">Single-pass type I membrane protein</topology>
    </subcellularLocation>
</comment>
<comment type="similarity">
    <text evidence="3">In the N-terminal section; belongs to the leguminous lectin family.</text>
</comment>
<dbReference type="PROSITE" id="PS00108">
    <property type="entry name" value="PROTEIN_KINASE_ST"/>
    <property type="match status" value="1"/>
</dbReference>
<feature type="binding site" evidence="21">
    <location>
        <position position="358"/>
    </location>
    <ligand>
        <name>ATP</name>
        <dbReference type="ChEBI" id="CHEBI:30616"/>
    </ligand>
</feature>
<dbReference type="PANTHER" id="PTHR27007">
    <property type="match status" value="1"/>
</dbReference>
<feature type="transmembrane region" description="Helical" evidence="23">
    <location>
        <begin position="272"/>
        <end position="295"/>
    </location>
</feature>
<keyword evidence="13" id="KW-0418">Kinase</keyword>
<gene>
    <name evidence="25" type="ORF">FSB_LOCUS55505</name>
</gene>
<keyword evidence="8" id="KW-0808">Transferase</keyword>
<dbReference type="InterPro" id="IPR013320">
    <property type="entry name" value="ConA-like_dom_sf"/>
</dbReference>
<evidence type="ECO:0000256" key="6">
    <source>
        <dbReference type="ARBA" id="ARBA00022475"/>
    </source>
</evidence>
<evidence type="ECO:0000256" key="7">
    <source>
        <dbReference type="ARBA" id="ARBA00022527"/>
    </source>
</evidence>
<dbReference type="Gene3D" id="3.30.200.20">
    <property type="entry name" value="Phosphorylase Kinase, domain 1"/>
    <property type="match status" value="1"/>
</dbReference>
<evidence type="ECO:0000256" key="2">
    <source>
        <dbReference type="ARBA" id="ARBA00007606"/>
    </source>
</evidence>
<evidence type="ECO:0000256" key="20">
    <source>
        <dbReference type="ARBA" id="ARBA00048679"/>
    </source>
</evidence>
<evidence type="ECO:0000256" key="16">
    <source>
        <dbReference type="ARBA" id="ARBA00023136"/>
    </source>
</evidence>
<dbReference type="GO" id="GO:0004674">
    <property type="term" value="F:protein serine/threonine kinase activity"/>
    <property type="evidence" value="ECO:0007669"/>
    <property type="project" value="UniProtKB-KW"/>
</dbReference>
<dbReference type="GO" id="GO:0005886">
    <property type="term" value="C:plasma membrane"/>
    <property type="evidence" value="ECO:0007669"/>
    <property type="project" value="UniProtKB-SubCell"/>
</dbReference>
<dbReference type="CDD" id="cd14066">
    <property type="entry name" value="STKc_IRAK"/>
    <property type="match status" value="1"/>
</dbReference>
<dbReference type="InterPro" id="IPR001220">
    <property type="entry name" value="Legume_lectin_dom"/>
</dbReference>
<evidence type="ECO:0000256" key="8">
    <source>
        <dbReference type="ARBA" id="ARBA00022679"/>
    </source>
</evidence>
<dbReference type="EC" id="2.7.11.1" evidence="5"/>
<organism evidence="25">
    <name type="scientific">Fagus sylvatica</name>
    <name type="common">Beechnut</name>
    <dbReference type="NCBI Taxonomy" id="28930"/>
    <lineage>
        <taxon>Eukaryota</taxon>
        <taxon>Viridiplantae</taxon>
        <taxon>Streptophyta</taxon>
        <taxon>Embryophyta</taxon>
        <taxon>Tracheophyta</taxon>
        <taxon>Spermatophyta</taxon>
        <taxon>Magnoliopsida</taxon>
        <taxon>eudicotyledons</taxon>
        <taxon>Gunneridae</taxon>
        <taxon>Pentapetalae</taxon>
        <taxon>rosids</taxon>
        <taxon>fabids</taxon>
        <taxon>Fagales</taxon>
        <taxon>Fagaceae</taxon>
        <taxon>Fagus</taxon>
    </lineage>
</organism>
<dbReference type="InterPro" id="IPR008271">
    <property type="entry name" value="Ser/Thr_kinase_AS"/>
</dbReference>
<keyword evidence="9 23" id="KW-0812">Transmembrane</keyword>
<accession>A0A2N9ITX1</accession>
<dbReference type="InterPro" id="IPR011009">
    <property type="entry name" value="Kinase-like_dom_sf"/>
</dbReference>
<evidence type="ECO:0000259" key="24">
    <source>
        <dbReference type="PROSITE" id="PS50011"/>
    </source>
</evidence>
<dbReference type="Pfam" id="PF00139">
    <property type="entry name" value="Lectin_legB"/>
    <property type="match status" value="1"/>
</dbReference>
<dbReference type="Gene3D" id="1.10.510.10">
    <property type="entry name" value="Transferase(Phosphotransferase) domain 1"/>
    <property type="match status" value="1"/>
</dbReference>
<dbReference type="SUPFAM" id="SSF56112">
    <property type="entry name" value="Protein kinase-like (PK-like)"/>
    <property type="match status" value="1"/>
</dbReference>
<keyword evidence="10" id="KW-0732">Signal</keyword>
<dbReference type="Gene3D" id="2.60.120.200">
    <property type="match status" value="1"/>
</dbReference>
<feature type="region of interest" description="Disordered" evidence="22">
    <location>
        <begin position="627"/>
        <end position="650"/>
    </location>
</feature>
<comment type="catalytic activity">
    <reaction evidence="19">
        <text>L-threonyl-[protein] + ATP = O-phospho-L-threonyl-[protein] + ADP + H(+)</text>
        <dbReference type="Rhea" id="RHEA:46608"/>
        <dbReference type="Rhea" id="RHEA-COMP:11060"/>
        <dbReference type="Rhea" id="RHEA-COMP:11605"/>
        <dbReference type="ChEBI" id="CHEBI:15378"/>
        <dbReference type="ChEBI" id="CHEBI:30013"/>
        <dbReference type="ChEBI" id="CHEBI:30616"/>
        <dbReference type="ChEBI" id="CHEBI:61977"/>
        <dbReference type="ChEBI" id="CHEBI:456216"/>
        <dbReference type="EC" id="2.7.11.1"/>
    </reaction>
</comment>
<dbReference type="FunFam" id="1.10.510.10:FF:000108">
    <property type="entry name" value="L-type lectin-domain containing receptor kinase S.4"/>
    <property type="match status" value="1"/>
</dbReference>
<evidence type="ECO:0000256" key="9">
    <source>
        <dbReference type="ARBA" id="ARBA00022692"/>
    </source>
</evidence>
<comment type="similarity">
    <text evidence="2">Belongs to the leguminous lectin family.</text>
</comment>
<keyword evidence="16 23" id="KW-0472">Membrane</keyword>
<evidence type="ECO:0000256" key="5">
    <source>
        <dbReference type="ARBA" id="ARBA00012513"/>
    </source>
</evidence>
<dbReference type="GO" id="GO:0030246">
    <property type="term" value="F:carbohydrate binding"/>
    <property type="evidence" value="ECO:0007669"/>
    <property type="project" value="UniProtKB-KW"/>
</dbReference>
<dbReference type="Pfam" id="PF00069">
    <property type="entry name" value="Pkinase"/>
    <property type="match status" value="1"/>
</dbReference>
<reference evidence="25" key="1">
    <citation type="submission" date="2018-02" db="EMBL/GenBank/DDBJ databases">
        <authorList>
            <person name="Cohen D.B."/>
            <person name="Kent A.D."/>
        </authorList>
    </citation>
    <scope>NUCLEOTIDE SEQUENCE</scope>
</reference>
<evidence type="ECO:0000256" key="14">
    <source>
        <dbReference type="ARBA" id="ARBA00022840"/>
    </source>
</evidence>
<dbReference type="InterPro" id="IPR017441">
    <property type="entry name" value="Protein_kinase_ATP_BS"/>
</dbReference>
<dbReference type="InterPro" id="IPR050528">
    <property type="entry name" value="L-type_Lectin-RKs"/>
</dbReference>
<evidence type="ECO:0000256" key="21">
    <source>
        <dbReference type="PROSITE-ProRule" id="PRU10141"/>
    </source>
</evidence>
<keyword evidence="7" id="KW-0723">Serine/threonine-protein kinase</keyword>
<evidence type="ECO:0000313" key="25">
    <source>
        <dbReference type="EMBL" id="SPD27623.1"/>
    </source>
</evidence>
<comment type="catalytic activity">
    <reaction evidence="20">
        <text>L-seryl-[protein] + ATP = O-phospho-L-seryl-[protein] + ADP + H(+)</text>
        <dbReference type="Rhea" id="RHEA:17989"/>
        <dbReference type="Rhea" id="RHEA-COMP:9863"/>
        <dbReference type="Rhea" id="RHEA-COMP:11604"/>
        <dbReference type="ChEBI" id="CHEBI:15378"/>
        <dbReference type="ChEBI" id="CHEBI:29999"/>
        <dbReference type="ChEBI" id="CHEBI:30616"/>
        <dbReference type="ChEBI" id="CHEBI:83421"/>
        <dbReference type="ChEBI" id="CHEBI:456216"/>
        <dbReference type="EC" id="2.7.11.1"/>
    </reaction>
</comment>
<dbReference type="EMBL" id="OIVN01006200">
    <property type="protein sequence ID" value="SPD27623.1"/>
    <property type="molecule type" value="Genomic_DNA"/>
</dbReference>
<proteinExistence type="inferred from homology"/>
<dbReference type="PROSITE" id="PS50011">
    <property type="entry name" value="PROTEIN_KINASE_DOM"/>
    <property type="match status" value="1"/>
</dbReference>
<keyword evidence="14 21" id="KW-0067">ATP-binding</keyword>
<feature type="domain" description="Protein kinase" evidence="24">
    <location>
        <begin position="328"/>
        <end position="598"/>
    </location>
</feature>
<dbReference type="PROSITE" id="PS00107">
    <property type="entry name" value="PROTEIN_KINASE_ATP"/>
    <property type="match status" value="1"/>
</dbReference>
<name>A0A2N9ITX1_FAGSY</name>
<dbReference type="FunFam" id="2.60.120.200:FF:000096">
    <property type="entry name" value="L-type lectin-domain containing receptor kinase V.9"/>
    <property type="match status" value="1"/>
</dbReference>
<dbReference type="FunFam" id="3.30.200.20:FF:000451">
    <property type="entry name" value="L-type lectin-domain containing receptor kinase I.9"/>
    <property type="match status" value="1"/>
</dbReference>
<keyword evidence="6" id="KW-1003">Cell membrane</keyword>
<evidence type="ECO:0000256" key="23">
    <source>
        <dbReference type="SAM" id="Phobius"/>
    </source>
</evidence>
<evidence type="ECO:0000256" key="10">
    <source>
        <dbReference type="ARBA" id="ARBA00022729"/>
    </source>
</evidence>
<evidence type="ECO:0000256" key="11">
    <source>
        <dbReference type="ARBA" id="ARBA00022734"/>
    </source>
</evidence>
<dbReference type="CDD" id="cd06899">
    <property type="entry name" value="lectin_legume_LecRK_Arcelin_ConA"/>
    <property type="match status" value="1"/>
</dbReference>
<protein>
    <recommendedName>
        <fullName evidence="5">non-specific serine/threonine protein kinase</fullName>
        <ecNumber evidence="5">2.7.11.1</ecNumber>
    </recommendedName>
</protein>
<evidence type="ECO:0000256" key="15">
    <source>
        <dbReference type="ARBA" id="ARBA00022989"/>
    </source>
</evidence>
<evidence type="ECO:0000256" key="4">
    <source>
        <dbReference type="ARBA" id="ARBA00010217"/>
    </source>
</evidence>
<evidence type="ECO:0000256" key="18">
    <source>
        <dbReference type="ARBA" id="ARBA00023180"/>
    </source>
</evidence>